<comment type="caution">
    <text evidence="2">The sequence shown here is derived from an EMBL/GenBank/DDBJ whole genome shotgun (WGS) entry which is preliminary data.</text>
</comment>
<accession>A0ABX5LIZ7</accession>
<dbReference type="Proteomes" id="UP000245523">
    <property type="component" value="Unassembled WGS sequence"/>
</dbReference>
<dbReference type="EMBL" id="QGHD01000045">
    <property type="protein sequence ID" value="PWK87505.1"/>
    <property type="molecule type" value="Genomic_DNA"/>
</dbReference>
<sequence>MKNIRMTFLTFVLMAMSMLTACNNGLEAVDLGLPSGTKWASVNVGAKSPADYGDYFAWGETTPKREYYQENSSTYGKQELNSSVSGNPKYDAATANWGNQWKLPTEKQMVELMKKCKWKRTTQKNSEGKMVKGYKVTGRNGNSIFLPAAGYYDGSDLLGNGSKGYYWSSTPVEGFSTGAYFLDFDSEERNVTGIDRLHSRPRGQSIRPVLAE</sequence>
<feature type="signal peptide" evidence="1">
    <location>
        <begin position="1"/>
        <end position="21"/>
    </location>
</feature>
<keyword evidence="3" id="KW-1185">Reference proteome</keyword>
<evidence type="ECO:0000313" key="3">
    <source>
        <dbReference type="Proteomes" id="UP000245523"/>
    </source>
</evidence>
<name>A0ABX5LIZ7_9BACT</name>
<dbReference type="RefSeq" id="WP_106200213.1">
    <property type="nucleotide sequence ID" value="NZ_QGHD01000045.1"/>
</dbReference>
<proteinExistence type="predicted"/>
<gene>
    <name evidence="2" type="ORF">B0H50_1456</name>
</gene>
<reference evidence="2 3" key="1">
    <citation type="submission" date="2018-05" db="EMBL/GenBank/DDBJ databases">
        <title>Animal gut microbial communities from fecal samples from Wisconsin, USA.</title>
        <authorList>
            <person name="Neumann A."/>
        </authorList>
    </citation>
    <scope>NUCLEOTIDE SEQUENCE [LARGE SCALE GENOMIC DNA]</scope>
    <source>
        <strain evidence="2 3">UWS4</strain>
    </source>
</reference>
<protein>
    <submittedName>
        <fullName evidence="2">Uncharacterized protein (TIGR02145 family)</fullName>
    </submittedName>
</protein>
<organism evidence="2 3">
    <name type="scientific">Hallerella porci</name>
    <dbReference type="NCBI Taxonomy" id="1945871"/>
    <lineage>
        <taxon>Bacteria</taxon>
        <taxon>Pseudomonadati</taxon>
        <taxon>Fibrobacterota</taxon>
        <taxon>Fibrobacteria</taxon>
        <taxon>Fibrobacterales</taxon>
        <taxon>Fibrobacteraceae</taxon>
        <taxon>Hallerella</taxon>
    </lineage>
</organism>
<feature type="chain" id="PRO_5046797691" evidence="1">
    <location>
        <begin position="22"/>
        <end position="212"/>
    </location>
</feature>
<dbReference type="PROSITE" id="PS51257">
    <property type="entry name" value="PROKAR_LIPOPROTEIN"/>
    <property type="match status" value="1"/>
</dbReference>
<evidence type="ECO:0000313" key="2">
    <source>
        <dbReference type="EMBL" id="PWK87505.1"/>
    </source>
</evidence>
<evidence type="ECO:0000256" key="1">
    <source>
        <dbReference type="SAM" id="SignalP"/>
    </source>
</evidence>
<keyword evidence="1" id="KW-0732">Signal</keyword>